<proteinExistence type="predicted"/>
<feature type="signal peptide" evidence="10">
    <location>
        <begin position="1"/>
        <end position="22"/>
    </location>
</feature>
<dbReference type="PANTHER" id="PTHR12352:SF3">
    <property type="entry name" value="NIDOGEN-2"/>
    <property type="match status" value="1"/>
</dbReference>
<evidence type="ECO:0000256" key="6">
    <source>
        <dbReference type="ARBA" id="ARBA00023157"/>
    </source>
</evidence>
<comment type="subcellular location">
    <subcellularLocation>
        <location evidence="1">Secreted</location>
    </subcellularLocation>
</comment>
<dbReference type="RefSeq" id="XP_022254229.1">
    <property type="nucleotide sequence ID" value="XM_022398521.1"/>
</dbReference>
<accession>A0ABM1TEC3</accession>
<evidence type="ECO:0000313" key="14">
    <source>
        <dbReference type="RefSeq" id="XP_022254229.1"/>
    </source>
</evidence>
<dbReference type="Pfam" id="PF00086">
    <property type="entry name" value="Thyroglobulin_1"/>
    <property type="match status" value="2"/>
</dbReference>
<dbReference type="PANTHER" id="PTHR12352">
    <property type="entry name" value="SECRETED MODULAR CALCIUM-BINDING PROTEIN"/>
    <property type="match status" value="1"/>
</dbReference>
<keyword evidence="13" id="KW-1185">Reference proteome</keyword>
<feature type="region of interest" description="Disordered" evidence="9">
    <location>
        <begin position="289"/>
        <end position="321"/>
    </location>
</feature>
<protein>
    <submittedName>
        <fullName evidence="14">SPARC-related modular calcium-binding protein 1-like isoform X1</fullName>
    </submittedName>
</protein>
<feature type="disulfide bond" evidence="8">
    <location>
        <begin position="127"/>
        <end position="147"/>
    </location>
</feature>
<evidence type="ECO:0000256" key="1">
    <source>
        <dbReference type="ARBA" id="ARBA00004613"/>
    </source>
</evidence>
<dbReference type="Gene3D" id="3.30.60.30">
    <property type="match status" value="1"/>
</dbReference>
<name>A0ABM1TEC3_LIMPO</name>
<dbReference type="CDD" id="cd00191">
    <property type="entry name" value="TY"/>
    <property type="match status" value="2"/>
</dbReference>
<feature type="domain" description="Kazal-like" evidence="12">
    <location>
        <begin position="29"/>
        <end position="79"/>
    </location>
</feature>
<reference evidence="14" key="1">
    <citation type="submission" date="2025-08" db="UniProtKB">
        <authorList>
            <consortium name="RefSeq"/>
        </authorList>
    </citation>
    <scope>IDENTIFICATION</scope>
    <source>
        <tissue evidence="14">Muscle</tissue>
    </source>
</reference>
<comment type="caution">
    <text evidence="8">Lacks conserved residue(s) required for the propagation of feature annotation.</text>
</comment>
<feature type="domain" description="Thyroglobulin type-1" evidence="11">
    <location>
        <begin position="54"/>
        <end position="147"/>
    </location>
</feature>
<evidence type="ECO:0000256" key="8">
    <source>
        <dbReference type="PROSITE-ProRule" id="PRU00500"/>
    </source>
</evidence>
<dbReference type="InterPro" id="IPR011992">
    <property type="entry name" value="EF-hand-dom_pair"/>
</dbReference>
<evidence type="ECO:0000256" key="9">
    <source>
        <dbReference type="SAM" id="MobiDB-lite"/>
    </source>
</evidence>
<dbReference type="InterPro" id="IPR051950">
    <property type="entry name" value="Dev_reg/Prot_inhib"/>
</dbReference>
<dbReference type="SMART" id="SM00280">
    <property type="entry name" value="KAZAL"/>
    <property type="match status" value="1"/>
</dbReference>
<dbReference type="CDD" id="cd00104">
    <property type="entry name" value="KAZAL_FS"/>
    <property type="match status" value="1"/>
</dbReference>
<keyword evidence="4" id="KW-0677">Repeat</keyword>
<feature type="disulfide bond" evidence="8">
    <location>
        <begin position="118"/>
        <end position="125"/>
    </location>
</feature>
<dbReference type="Gene3D" id="4.10.800.10">
    <property type="entry name" value="Thyroglobulin type-1"/>
    <property type="match status" value="2"/>
</dbReference>
<evidence type="ECO:0000259" key="12">
    <source>
        <dbReference type="PROSITE" id="PS51465"/>
    </source>
</evidence>
<keyword evidence="6 8" id="KW-1015">Disulfide bond</keyword>
<dbReference type="SUPFAM" id="SSF47473">
    <property type="entry name" value="EF-hand"/>
    <property type="match status" value="2"/>
</dbReference>
<evidence type="ECO:0000256" key="10">
    <source>
        <dbReference type="SAM" id="SignalP"/>
    </source>
</evidence>
<dbReference type="Pfam" id="PF07648">
    <property type="entry name" value="Kazal_2"/>
    <property type="match status" value="1"/>
</dbReference>
<dbReference type="Proteomes" id="UP000694941">
    <property type="component" value="Unplaced"/>
</dbReference>
<dbReference type="InterPro" id="IPR018247">
    <property type="entry name" value="EF_Hand_1_Ca_BS"/>
</dbReference>
<evidence type="ECO:0000256" key="3">
    <source>
        <dbReference type="ARBA" id="ARBA00022729"/>
    </source>
</evidence>
<dbReference type="PROSITE" id="PS00484">
    <property type="entry name" value="THYROGLOBULIN_1_1"/>
    <property type="match status" value="1"/>
</dbReference>
<dbReference type="InterPro" id="IPR000716">
    <property type="entry name" value="Thyroglobulin_1"/>
</dbReference>
<dbReference type="Pfam" id="PF10591">
    <property type="entry name" value="SPARC_Ca_bdg"/>
    <property type="match status" value="1"/>
</dbReference>
<dbReference type="PROSITE" id="PS51465">
    <property type="entry name" value="KAZAL_2"/>
    <property type="match status" value="1"/>
</dbReference>
<feature type="chain" id="PRO_5045233680" evidence="10">
    <location>
        <begin position="23"/>
        <end position="560"/>
    </location>
</feature>
<dbReference type="PROSITE" id="PS00018">
    <property type="entry name" value="EF_HAND_1"/>
    <property type="match status" value="1"/>
</dbReference>
<gene>
    <name evidence="14" type="primary">LOC106469958</name>
</gene>
<feature type="domain" description="Thyroglobulin type-1" evidence="11">
    <location>
        <begin position="334"/>
        <end position="404"/>
    </location>
</feature>
<keyword evidence="2" id="KW-0964">Secreted</keyword>
<dbReference type="PROSITE" id="PS51162">
    <property type="entry name" value="THYROGLOBULIN_1_2"/>
    <property type="match status" value="2"/>
</dbReference>
<dbReference type="SMART" id="SM00211">
    <property type="entry name" value="TY"/>
    <property type="match status" value="2"/>
</dbReference>
<dbReference type="InterPro" id="IPR036857">
    <property type="entry name" value="Thyroglobulin_1_sf"/>
</dbReference>
<dbReference type="SUPFAM" id="SSF57610">
    <property type="entry name" value="Thyroglobulin type-1 domain"/>
    <property type="match status" value="2"/>
</dbReference>
<keyword evidence="3 10" id="KW-0732">Signal</keyword>
<evidence type="ECO:0000256" key="5">
    <source>
        <dbReference type="ARBA" id="ARBA00022837"/>
    </source>
</evidence>
<evidence type="ECO:0000256" key="7">
    <source>
        <dbReference type="ARBA" id="ARBA00023180"/>
    </source>
</evidence>
<evidence type="ECO:0000313" key="13">
    <source>
        <dbReference type="Proteomes" id="UP000694941"/>
    </source>
</evidence>
<evidence type="ECO:0000256" key="2">
    <source>
        <dbReference type="ARBA" id="ARBA00022525"/>
    </source>
</evidence>
<dbReference type="Gene3D" id="1.10.238.10">
    <property type="entry name" value="EF-hand"/>
    <property type="match status" value="2"/>
</dbReference>
<keyword evidence="5" id="KW-0106">Calcium</keyword>
<evidence type="ECO:0000256" key="4">
    <source>
        <dbReference type="ARBA" id="ARBA00022737"/>
    </source>
</evidence>
<organism evidence="13 14">
    <name type="scientific">Limulus polyphemus</name>
    <name type="common">Atlantic horseshoe crab</name>
    <dbReference type="NCBI Taxonomy" id="6850"/>
    <lineage>
        <taxon>Eukaryota</taxon>
        <taxon>Metazoa</taxon>
        <taxon>Ecdysozoa</taxon>
        <taxon>Arthropoda</taxon>
        <taxon>Chelicerata</taxon>
        <taxon>Merostomata</taxon>
        <taxon>Xiphosura</taxon>
        <taxon>Limulidae</taxon>
        <taxon>Limulus</taxon>
    </lineage>
</organism>
<dbReference type="GeneID" id="106469958"/>
<keyword evidence="7" id="KW-0325">Glycoprotein</keyword>
<sequence length="560" mass="65544">MLILRTTLLALLLYSHQSEVKCQLHHLSEDKKPECNCESDERSLVCGTDGRTYQSPCEIERARCEGYPVKVKNEGECVADSPNCFDVRELAITQASKGNRRVIIPQCKEDGSYLEVQCHRTTGYCWCVDDNGKHIQGTSVRNRQLRCNQSGKRINRRGSSIQRPRKGCSSTDKTTFNNNLVKIFKSEYELLQNPPDFGLPANQETQRVIRWKFDQLDTDKDNVLRRREVRGLRRMAKKTIEPHHCAKKFVRHCDFDNDKKISQAEWSKCLLTDISIFLRIFMSLNSEENPMGASTERKPPPTGDAIQLRGRPFPQPRPTPRKTILIKESDEDVLEECQVVREKALETQRMSPQSGVYIPECKKSGRYKDIQCFENKDNAVCWCVSPTNGKPIHGTTYHSGRPRCRKIRRTAKMFKGCRIQHKQTFLYEFLEYLANEMILSARNLSFSTTGRPTDEQAARWKFKELDLNNNEVLERRSKEWKTFRTSWRRFRKSKRSRKRLKKCWRNLLWYCDKIGNDDKNISLEEWLKCIEVKKDEIRKPDDTPRGKNPFDRILKPLQVH</sequence>
<evidence type="ECO:0000259" key="11">
    <source>
        <dbReference type="PROSITE" id="PS51162"/>
    </source>
</evidence>
<dbReference type="InterPro" id="IPR002350">
    <property type="entry name" value="Kazal_dom"/>
</dbReference>
<dbReference type="InterPro" id="IPR019577">
    <property type="entry name" value="SPARC/Testican_Ca-bd-dom"/>
</dbReference>